<dbReference type="InterPro" id="IPR011333">
    <property type="entry name" value="SKP1/BTB/POZ_sf"/>
</dbReference>
<dbReference type="InterPro" id="IPR056423">
    <property type="entry name" value="BACK_BPM_SPOP"/>
</dbReference>
<dbReference type="PANTHER" id="PTHR26379:SF469">
    <property type="entry name" value="MAB1"/>
    <property type="match status" value="1"/>
</dbReference>
<dbReference type="EMBL" id="JACEFO010001972">
    <property type="protein sequence ID" value="KAF8690877.1"/>
    <property type="molecule type" value="Genomic_DNA"/>
</dbReference>
<dbReference type="SUPFAM" id="SSF54695">
    <property type="entry name" value="POZ domain"/>
    <property type="match status" value="1"/>
</dbReference>
<dbReference type="InterPro" id="IPR045005">
    <property type="entry name" value="BPM1-6"/>
</dbReference>
<dbReference type="OrthoDB" id="413675at2759"/>
<dbReference type="PANTHER" id="PTHR26379">
    <property type="entry name" value="BTB/POZ AND MATH DOMAIN-CONTAINING PROTEIN 1"/>
    <property type="match status" value="1"/>
</dbReference>
<dbReference type="Pfam" id="PF24570">
    <property type="entry name" value="BACK_BPM_SPOP"/>
    <property type="match status" value="1"/>
</dbReference>
<proteinExistence type="inferred from homology"/>
<evidence type="ECO:0000313" key="5">
    <source>
        <dbReference type="Proteomes" id="UP000636709"/>
    </source>
</evidence>
<reference evidence="4" key="1">
    <citation type="submission" date="2020-07" db="EMBL/GenBank/DDBJ databases">
        <title>Genome sequence and genetic diversity analysis of an under-domesticated orphan crop, white fonio (Digitaria exilis).</title>
        <authorList>
            <person name="Bennetzen J.L."/>
            <person name="Chen S."/>
            <person name="Ma X."/>
            <person name="Wang X."/>
            <person name="Yssel A.E.J."/>
            <person name="Chaluvadi S.R."/>
            <person name="Johnson M."/>
            <person name="Gangashetty P."/>
            <person name="Hamidou F."/>
            <person name="Sanogo M.D."/>
            <person name="Zwaenepoel A."/>
            <person name="Wallace J."/>
            <person name="Van De Peer Y."/>
            <person name="Van Deynze A."/>
        </authorList>
    </citation>
    <scope>NUCLEOTIDE SEQUENCE</scope>
    <source>
        <tissue evidence="4">Leaves</tissue>
    </source>
</reference>
<evidence type="ECO:0000256" key="1">
    <source>
        <dbReference type="ARBA" id="ARBA00004906"/>
    </source>
</evidence>
<sequence length="115" mass="12975">MLRFIYTDSFPADNELGDSTADMLQHLLAAADRFALDRLKLICSLKLIENISVDSVDSILVCAETYDCPELKIKFLDFFAVEKNVKEAVFTDGFAILVQKFPSLAAELRRRVVNL</sequence>
<name>A0A835B7B3_9POAL</name>
<comment type="similarity">
    <text evidence="2">Belongs to the Tdpoz family.</text>
</comment>
<evidence type="ECO:0000259" key="3">
    <source>
        <dbReference type="Pfam" id="PF24570"/>
    </source>
</evidence>
<evidence type="ECO:0000256" key="2">
    <source>
        <dbReference type="ARBA" id="ARBA00010846"/>
    </source>
</evidence>
<comment type="caution">
    <text evidence="4">The sequence shown here is derived from an EMBL/GenBank/DDBJ whole genome shotgun (WGS) entry which is preliminary data.</text>
</comment>
<organism evidence="4 5">
    <name type="scientific">Digitaria exilis</name>
    <dbReference type="NCBI Taxonomy" id="1010633"/>
    <lineage>
        <taxon>Eukaryota</taxon>
        <taxon>Viridiplantae</taxon>
        <taxon>Streptophyta</taxon>
        <taxon>Embryophyta</taxon>
        <taxon>Tracheophyta</taxon>
        <taxon>Spermatophyta</taxon>
        <taxon>Magnoliopsida</taxon>
        <taxon>Liliopsida</taxon>
        <taxon>Poales</taxon>
        <taxon>Poaceae</taxon>
        <taxon>PACMAD clade</taxon>
        <taxon>Panicoideae</taxon>
        <taxon>Panicodae</taxon>
        <taxon>Paniceae</taxon>
        <taxon>Anthephorinae</taxon>
        <taxon>Digitaria</taxon>
    </lineage>
</organism>
<accession>A0A835B7B3</accession>
<comment type="pathway">
    <text evidence="1">Protein modification; protein ubiquitination.</text>
</comment>
<dbReference type="Gene3D" id="1.25.40.420">
    <property type="match status" value="1"/>
</dbReference>
<feature type="domain" description="BPM/SPOP BACK" evidence="3">
    <location>
        <begin position="56"/>
        <end position="108"/>
    </location>
</feature>
<dbReference type="Gene3D" id="3.30.710.10">
    <property type="entry name" value="Potassium Channel Kv1.1, Chain A"/>
    <property type="match status" value="1"/>
</dbReference>
<keyword evidence="5" id="KW-1185">Reference proteome</keyword>
<gene>
    <name evidence="4" type="ORF">HU200_041281</name>
</gene>
<dbReference type="AlphaFoldDB" id="A0A835B7B3"/>
<dbReference type="GO" id="GO:0016567">
    <property type="term" value="P:protein ubiquitination"/>
    <property type="evidence" value="ECO:0007669"/>
    <property type="project" value="InterPro"/>
</dbReference>
<evidence type="ECO:0000313" key="4">
    <source>
        <dbReference type="EMBL" id="KAF8690877.1"/>
    </source>
</evidence>
<dbReference type="Proteomes" id="UP000636709">
    <property type="component" value="Unassembled WGS sequence"/>
</dbReference>
<protein>
    <recommendedName>
        <fullName evidence="3">BPM/SPOP BACK domain-containing protein</fullName>
    </recommendedName>
</protein>